<dbReference type="EMBL" id="KP211839">
    <property type="protein sequence ID" value="ANV79565.1"/>
    <property type="molecule type" value="Genomic_DNA"/>
</dbReference>
<evidence type="ECO:0000256" key="2">
    <source>
        <dbReference type="ARBA" id="ARBA00022980"/>
    </source>
</evidence>
<dbReference type="AlphaFoldDB" id="A0A1B1TBC2"/>
<dbReference type="GO" id="GO:0006412">
    <property type="term" value="P:translation"/>
    <property type="evidence" value="ECO:0007669"/>
    <property type="project" value="UniProtKB-UniRule"/>
</dbReference>
<dbReference type="GO" id="GO:0005840">
    <property type="term" value="C:ribosome"/>
    <property type="evidence" value="ECO:0007669"/>
    <property type="project" value="UniProtKB-KW"/>
</dbReference>
<dbReference type="GO" id="GO:1990904">
    <property type="term" value="C:ribonucleoprotein complex"/>
    <property type="evidence" value="ECO:0007669"/>
    <property type="project" value="UniProtKB-KW"/>
</dbReference>
<dbReference type="Pfam" id="PF01092">
    <property type="entry name" value="Ribosomal_S6e"/>
    <property type="match status" value="1"/>
</dbReference>
<reference evidence="5" key="1">
    <citation type="submission" date="2014-11" db="EMBL/GenBank/DDBJ databases">
        <authorList>
            <person name="Zhu J."/>
            <person name="Qi W."/>
            <person name="Song R."/>
        </authorList>
    </citation>
    <scope>NUCLEOTIDE SEQUENCE</scope>
</reference>
<evidence type="ECO:0000313" key="5">
    <source>
        <dbReference type="EMBL" id="ANV79565.1"/>
    </source>
</evidence>
<dbReference type="SMART" id="SM01405">
    <property type="entry name" value="Ribosomal_S6e"/>
    <property type="match status" value="1"/>
</dbReference>
<proteinExistence type="inferred from homology"/>
<protein>
    <recommendedName>
        <fullName evidence="4">Small ribosomal subunit protein eS6</fullName>
    </recommendedName>
</protein>
<dbReference type="HAMAP" id="MF_00512">
    <property type="entry name" value="Ribosomal_eS6"/>
    <property type="match status" value="1"/>
</dbReference>
<dbReference type="InterPro" id="IPR020924">
    <property type="entry name" value="Ribosomal_eS6_arc"/>
</dbReference>
<name>A0A1B1TBC2_9ARCH</name>
<dbReference type="InterPro" id="IPR001377">
    <property type="entry name" value="Ribosomal_eS6"/>
</dbReference>
<accession>A0A1B1TBC2</accession>
<evidence type="ECO:0000256" key="4">
    <source>
        <dbReference type="HAMAP-Rule" id="MF_00512"/>
    </source>
</evidence>
<evidence type="ECO:0000256" key="1">
    <source>
        <dbReference type="ARBA" id="ARBA00009312"/>
    </source>
</evidence>
<sequence>MAVGQQGEFVAVVNDTNPKSGGKAYSLKISGNNHAQLLGKKIGDEIDGMFVGEGESILSGYKLVITGGSDKTGTPLRRDLSGGSRQSILVTRSTGFKGHNLVFKTKGGEKKRFRYKPDGLRKRRFFRGNTINQDTRQINLKVIEAGKKSLADILSSQTEESSE</sequence>
<organism evidence="5">
    <name type="scientific">uncultured Poseidoniia archaeon</name>
    <dbReference type="NCBI Taxonomy" id="1697135"/>
    <lineage>
        <taxon>Archaea</taxon>
        <taxon>Methanobacteriati</taxon>
        <taxon>Thermoplasmatota</taxon>
        <taxon>Candidatus Poseidoniia</taxon>
        <taxon>environmental samples</taxon>
    </lineage>
</organism>
<evidence type="ECO:0000256" key="3">
    <source>
        <dbReference type="ARBA" id="ARBA00023274"/>
    </source>
</evidence>
<dbReference type="GO" id="GO:0003735">
    <property type="term" value="F:structural constituent of ribosome"/>
    <property type="evidence" value="ECO:0007669"/>
    <property type="project" value="InterPro"/>
</dbReference>
<gene>
    <name evidence="4" type="primary">rps6e</name>
</gene>
<keyword evidence="3 4" id="KW-0687">Ribonucleoprotein</keyword>
<dbReference type="PANTHER" id="PTHR11502">
    <property type="entry name" value="40S RIBOSOMAL PROTEIN S6"/>
    <property type="match status" value="1"/>
</dbReference>
<keyword evidence="2 4" id="KW-0689">Ribosomal protein</keyword>
<comment type="similarity">
    <text evidence="1 4">Belongs to the eukaryotic ribosomal protein eS6 family.</text>
</comment>
<reference evidence="5" key="2">
    <citation type="journal article" date="2015" name="ISME J.">
        <title>A new class of marine Euryarchaeota group II from the Mediterranean deep chlorophyll maximum.</title>
        <authorList>
            <person name="Martin-Cuadrado A.B."/>
            <person name="Garcia-Heredia I."/>
            <person name="Molto A.G."/>
            <person name="Lopez-Ubeda R."/>
            <person name="Kimes N."/>
            <person name="Lopez-Garcia P."/>
            <person name="Moreira D."/>
            <person name="Rodriguez-Valera F."/>
        </authorList>
    </citation>
    <scope>NUCLEOTIDE SEQUENCE</scope>
</reference>